<name>A0ABC8SXW4_9AQUA</name>
<dbReference type="SUPFAM" id="SSF55961">
    <property type="entry name" value="Bet v1-like"/>
    <property type="match status" value="1"/>
</dbReference>
<dbReference type="PRINTS" id="PR00634">
    <property type="entry name" value="BETALLERGEN"/>
</dbReference>
<feature type="domain" description="Bet v I/Major latex protein" evidence="2">
    <location>
        <begin position="11"/>
        <end position="100"/>
    </location>
</feature>
<dbReference type="PANTHER" id="PTHR31213:SF70">
    <property type="entry name" value="MAJOR ALLERGEN PRU AR 1-LIKE"/>
    <property type="match status" value="1"/>
</dbReference>
<protein>
    <recommendedName>
        <fullName evidence="2">Bet v I/Major latex protein domain-containing protein</fullName>
    </recommendedName>
</protein>
<dbReference type="InterPro" id="IPR000916">
    <property type="entry name" value="Bet_v_I/MLP"/>
</dbReference>
<organism evidence="3 4">
    <name type="scientific">Ilex paraguariensis</name>
    <name type="common">yerba mate</name>
    <dbReference type="NCBI Taxonomy" id="185542"/>
    <lineage>
        <taxon>Eukaryota</taxon>
        <taxon>Viridiplantae</taxon>
        <taxon>Streptophyta</taxon>
        <taxon>Embryophyta</taxon>
        <taxon>Tracheophyta</taxon>
        <taxon>Spermatophyta</taxon>
        <taxon>Magnoliopsida</taxon>
        <taxon>eudicotyledons</taxon>
        <taxon>Gunneridae</taxon>
        <taxon>Pentapetalae</taxon>
        <taxon>asterids</taxon>
        <taxon>campanulids</taxon>
        <taxon>Aquifoliales</taxon>
        <taxon>Aquifoliaceae</taxon>
        <taxon>Ilex</taxon>
    </lineage>
</organism>
<dbReference type="InterPro" id="IPR023393">
    <property type="entry name" value="START-like_dom_sf"/>
</dbReference>
<dbReference type="PANTHER" id="PTHR31213">
    <property type="entry name" value="OS08G0374000 PROTEIN-RELATED"/>
    <property type="match status" value="1"/>
</dbReference>
<dbReference type="InterPro" id="IPR024949">
    <property type="entry name" value="Bet_v_I_allergen"/>
</dbReference>
<evidence type="ECO:0000256" key="1">
    <source>
        <dbReference type="ARBA" id="ARBA00009744"/>
    </source>
</evidence>
<sequence>MSLFHAGRDFNSVRYRIDELNEETYTYNYSLVGGDSLAEKLQKITYEVKFEQSPDGGSISKVTSNYYTDGDFVLKGDDIKAGKEKVMAMYKVVEAYLLQNPDAYA</sequence>
<dbReference type="InterPro" id="IPR050279">
    <property type="entry name" value="Plant_def-hormone_signal"/>
</dbReference>
<evidence type="ECO:0000313" key="3">
    <source>
        <dbReference type="EMBL" id="CAK9160650.1"/>
    </source>
</evidence>
<reference evidence="3 4" key="1">
    <citation type="submission" date="2024-02" db="EMBL/GenBank/DDBJ databases">
        <authorList>
            <person name="Vignale AGUSTIN F."/>
            <person name="Sosa J E."/>
            <person name="Modenutti C."/>
        </authorList>
    </citation>
    <scope>NUCLEOTIDE SEQUENCE [LARGE SCALE GENOMIC DNA]</scope>
</reference>
<dbReference type="EMBL" id="CAUOFW020003558">
    <property type="protein sequence ID" value="CAK9160650.1"/>
    <property type="molecule type" value="Genomic_DNA"/>
</dbReference>
<evidence type="ECO:0000259" key="2">
    <source>
        <dbReference type="Pfam" id="PF00407"/>
    </source>
</evidence>
<dbReference type="Pfam" id="PF00407">
    <property type="entry name" value="Bet_v_1"/>
    <property type="match status" value="1"/>
</dbReference>
<dbReference type="Gene3D" id="3.30.530.20">
    <property type="match status" value="1"/>
</dbReference>
<dbReference type="Proteomes" id="UP001642360">
    <property type="component" value="Unassembled WGS sequence"/>
</dbReference>
<evidence type="ECO:0000313" key="4">
    <source>
        <dbReference type="Proteomes" id="UP001642360"/>
    </source>
</evidence>
<comment type="caution">
    <text evidence="3">The sequence shown here is derived from an EMBL/GenBank/DDBJ whole genome shotgun (WGS) entry which is preliminary data.</text>
</comment>
<gene>
    <name evidence="3" type="ORF">ILEXP_LOCUS29423</name>
</gene>
<dbReference type="CDD" id="cd07816">
    <property type="entry name" value="Bet_v1-like"/>
    <property type="match status" value="1"/>
</dbReference>
<accession>A0ABC8SXW4</accession>
<proteinExistence type="inferred from homology"/>
<keyword evidence="4" id="KW-1185">Reference proteome</keyword>
<dbReference type="AlphaFoldDB" id="A0ABC8SXW4"/>
<dbReference type="FunFam" id="3.30.530.20:FF:000007">
    <property type="entry name" value="Major pollen allergen Bet v 1-A"/>
    <property type="match status" value="1"/>
</dbReference>
<comment type="similarity">
    <text evidence="1">Belongs to the BetVI family.</text>
</comment>